<proteinExistence type="predicted"/>
<name>A0ABR9D2A1_9GAMM</name>
<dbReference type="CDD" id="cd07377">
    <property type="entry name" value="WHTH_GntR"/>
    <property type="match status" value="1"/>
</dbReference>
<dbReference type="InterPro" id="IPR050679">
    <property type="entry name" value="Bact_HTH_transcr_reg"/>
</dbReference>
<dbReference type="EMBL" id="JACXSS010000001">
    <property type="protein sequence ID" value="MBD9357244.1"/>
    <property type="molecule type" value="Genomic_DNA"/>
</dbReference>
<dbReference type="Pfam" id="PF07702">
    <property type="entry name" value="UTRA"/>
    <property type="match status" value="1"/>
</dbReference>
<dbReference type="Proteomes" id="UP000652176">
    <property type="component" value="Unassembled WGS sequence"/>
</dbReference>
<dbReference type="PRINTS" id="PR00035">
    <property type="entry name" value="HTHGNTR"/>
</dbReference>
<dbReference type="InterPro" id="IPR036388">
    <property type="entry name" value="WH-like_DNA-bd_sf"/>
</dbReference>
<dbReference type="InterPro" id="IPR000524">
    <property type="entry name" value="Tscrpt_reg_HTH_GntR"/>
</dbReference>
<dbReference type="SUPFAM" id="SSF46785">
    <property type="entry name" value="Winged helix' DNA-binding domain"/>
    <property type="match status" value="1"/>
</dbReference>
<dbReference type="RefSeq" id="WP_192375531.1">
    <property type="nucleotide sequence ID" value="NZ_CAJHIV010000001.1"/>
</dbReference>
<organism evidence="5 6">
    <name type="scientific">Methylomonas albis</name>
    <dbReference type="NCBI Taxonomy" id="1854563"/>
    <lineage>
        <taxon>Bacteria</taxon>
        <taxon>Pseudomonadati</taxon>
        <taxon>Pseudomonadota</taxon>
        <taxon>Gammaproteobacteria</taxon>
        <taxon>Methylococcales</taxon>
        <taxon>Methylococcaceae</taxon>
        <taxon>Methylomonas</taxon>
    </lineage>
</organism>
<dbReference type="Gene3D" id="1.10.10.10">
    <property type="entry name" value="Winged helix-like DNA-binding domain superfamily/Winged helix DNA-binding domain"/>
    <property type="match status" value="1"/>
</dbReference>
<keyword evidence="2" id="KW-0238">DNA-binding</keyword>
<evidence type="ECO:0000256" key="3">
    <source>
        <dbReference type="ARBA" id="ARBA00023163"/>
    </source>
</evidence>
<dbReference type="PANTHER" id="PTHR44846:SF1">
    <property type="entry name" value="MANNOSYL-D-GLYCERATE TRANSPORT_METABOLISM SYSTEM REPRESSOR MNGR-RELATED"/>
    <property type="match status" value="1"/>
</dbReference>
<accession>A0ABR9D2A1</accession>
<keyword evidence="3" id="KW-0804">Transcription</keyword>
<sequence>MPSNASNHIEITADTSAANDSSAFIEKIRPNTGISEPVYKQLQRRITDMILSGELGDGISLPSERALAEALDLSRTTVRRCYEELRAQDCIATHGRAGVTVKAPPSRINPEMGKLKGFTEEMRELGITPSTQILDHQIVVDRTIASIFNRPASTRFLRLVRVRLGDGMPLSREVAWYDLTVAPALTDWDGEGSAYQYLETQCGLGLVRAEQSIEAVLSDDAEAIVFGFDQPGPCLLLKRKTYADNGQIVEYVEGTFRGDAYTYRVNLKIRPN</sequence>
<dbReference type="PROSITE" id="PS50949">
    <property type="entry name" value="HTH_GNTR"/>
    <property type="match status" value="1"/>
</dbReference>
<dbReference type="InterPro" id="IPR011663">
    <property type="entry name" value="UTRA"/>
</dbReference>
<evidence type="ECO:0000259" key="4">
    <source>
        <dbReference type="PROSITE" id="PS50949"/>
    </source>
</evidence>
<dbReference type="InterPro" id="IPR028978">
    <property type="entry name" value="Chorismate_lyase_/UTRA_dom_sf"/>
</dbReference>
<evidence type="ECO:0000313" key="5">
    <source>
        <dbReference type="EMBL" id="MBD9357244.1"/>
    </source>
</evidence>
<protein>
    <submittedName>
        <fullName evidence="5">GntR family transcriptional regulator</fullName>
    </submittedName>
</protein>
<dbReference type="PANTHER" id="PTHR44846">
    <property type="entry name" value="MANNOSYL-D-GLYCERATE TRANSPORT/METABOLISM SYSTEM REPRESSOR MNGR-RELATED"/>
    <property type="match status" value="1"/>
</dbReference>
<comment type="caution">
    <text evidence="5">The sequence shown here is derived from an EMBL/GenBank/DDBJ whole genome shotgun (WGS) entry which is preliminary data.</text>
</comment>
<feature type="domain" description="HTH gntR-type" evidence="4">
    <location>
        <begin position="36"/>
        <end position="104"/>
    </location>
</feature>
<dbReference type="SMART" id="SM00866">
    <property type="entry name" value="UTRA"/>
    <property type="match status" value="1"/>
</dbReference>
<dbReference type="SUPFAM" id="SSF64288">
    <property type="entry name" value="Chorismate lyase-like"/>
    <property type="match status" value="1"/>
</dbReference>
<dbReference type="InterPro" id="IPR036390">
    <property type="entry name" value="WH_DNA-bd_sf"/>
</dbReference>
<evidence type="ECO:0000256" key="1">
    <source>
        <dbReference type="ARBA" id="ARBA00023015"/>
    </source>
</evidence>
<dbReference type="SMART" id="SM00345">
    <property type="entry name" value="HTH_GNTR"/>
    <property type="match status" value="1"/>
</dbReference>
<keyword evidence="1" id="KW-0805">Transcription regulation</keyword>
<evidence type="ECO:0000256" key="2">
    <source>
        <dbReference type="ARBA" id="ARBA00023125"/>
    </source>
</evidence>
<keyword evidence="6" id="KW-1185">Reference proteome</keyword>
<evidence type="ECO:0000313" key="6">
    <source>
        <dbReference type="Proteomes" id="UP000652176"/>
    </source>
</evidence>
<dbReference type="Gene3D" id="3.40.1410.10">
    <property type="entry name" value="Chorismate lyase-like"/>
    <property type="match status" value="1"/>
</dbReference>
<dbReference type="Pfam" id="PF00392">
    <property type="entry name" value="GntR"/>
    <property type="match status" value="1"/>
</dbReference>
<reference evidence="5 6" key="1">
    <citation type="submission" date="2020-09" db="EMBL/GenBank/DDBJ databases">
        <title>Methylomonas albis sp. nov. and Methylomonas fluvii sp. nov.: Two cold-adapted methanotrophs from the River Elbe and an amended description of Methylovulum psychrotolerans strain Eb1.</title>
        <authorList>
            <person name="Bussmann I.K."/>
            <person name="Klings K.-W."/>
            <person name="Warnstedt J."/>
            <person name="Hoppert M."/>
            <person name="Saborowski A."/>
            <person name="Horn F."/>
            <person name="Liebner S."/>
        </authorList>
    </citation>
    <scope>NUCLEOTIDE SEQUENCE [LARGE SCALE GENOMIC DNA]</scope>
    <source>
        <strain evidence="5 6">EbA</strain>
    </source>
</reference>
<gene>
    <name evidence="5" type="ORF">IE877_15380</name>
</gene>